<accession>A0A816AVC6</accession>
<evidence type="ECO:0000313" key="5">
    <source>
        <dbReference type="EMBL" id="CAF1600592.1"/>
    </source>
</evidence>
<dbReference type="SUPFAM" id="SSF63829">
    <property type="entry name" value="Calcium-dependent phosphotriesterase"/>
    <property type="match status" value="1"/>
</dbReference>
<dbReference type="AlphaFoldDB" id="A0A816AVC6"/>
<dbReference type="Proteomes" id="UP000663870">
    <property type="component" value="Unassembled WGS sequence"/>
</dbReference>
<dbReference type="InterPro" id="IPR011042">
    <property type="entry name" value="6-blade_b-propeller_TolB-like"/>
</dbReference>
<evidence type="ECO:0000256" key="3">
    <source>
        <dbReference type="SAM" id="Phobius"/>
    </source>
</evidence>
<gene>
    <name evidence="5" type="ORF">JXQ802_LOCUS48266</name>
    <name evidence="4" type="ORF">PYM288_LOCUS32278</name>
</gene>
<reference evidence="5" key="1">
    <citation type="submission" date="2021-02" db="EMBL/GenBank/DDBJ databases">
        <authorList>
            <person name="Nowell W R."/>
        </authorList>
    </citation>
    <scope>NUCLEOTIDE SEQUENCE</scope>
</reference>
<dbReference type="Pfam" id="PF01436">
    <property type="entry name" value="NHL"/>
    <property type="match status" value="1"/>
</dbReference>
<feature type="repeat" description="NHL" evidence="2">
    <location>
        <begin position="22"/>
        <end position="56"/>
    </location>
</feature>
<evidence type="ECO:0000313" key="6">
    <source>
        <dbReference type="Proteomes" id="UP000663870"/>
    </source>
</evidence>
<evidence type="ECO:0000256" key="2">
    <source>
        <dbReference type="PROSITE-ProRule" id="PRU00504"/>
    </source>
</evidence>
<comment type="caution">
    <text evidence="5">The sequence shown here is derived from an EMBL/GenBank/DDBJ whole genome shotgun (WGS) entry which is preliminary data.</text>
</comment>
<dbReference type="PROSITE" id="PS51125">
    <property type="entry name" value="NHL"/>
    <property type="match status" value="1"/>
</dbReference>
<dbReference type="InterPro" id="IPR001258">
    <property type="entry name" value="NHL_repeat"/>
</dbReference>
<evidence type="ECO:0000313" key="4">
    <source>
        <dbReference type="EMBL" id="CAF1348752.1"/>
    </source>
</evidence>
<name>A0A816AVC6_9BILA</name>
<keyword evidence="1" id="KW-0677">Repeat</keyword>
<proteinExistence type="predicted"/>
<evidence type="ECO:0008006" key="7">
    <source>
        <dbReference type="Google" id="ProtNLM"/>
    </source>
</evidence>
<organism evidence="5 6">
    <name type="scientific">Rotaria sordida</name>
    <dbReference type="NCBI Taxonomy" id="392033"/>
    <lineage>
        <taxon>Eukaryota</taxon>
        <taxon>Metazoa</taxon>
        <taxon>Spiralia</taxon>
        <taxon>Gnathifera</taxon>
        <taxon>Rotifera</taxon>
        <taxon>Eurotatoria</taxon>
        <taxon>Bdelloidea</taxon>
        <taxon>Philodinida</taxon>
        <taxon>Philodinidae</taxon>
        <taxon>Rotaria</taxon>
    </lineage>
</organism>
<keyword evidence="6" id="KW-1185">Reference proteome</keyword>
<dbReference type="EMBL" id="CAJNOL010005154">
    <property type="protein sequence ID" value="CAF1600592.1"/>
    <property type="molecule type" value="Genomic_DNA"/>
</dbReference>
<dbReference type="EMBL" id="CAJNOH010003786">
    <property type="protein sequence ID" value="CAF1348752.1"/>
    <property type="molecule type" value="Genomic_DNA"/>
</dbReference>
<dbReference type="Gene3D" id="2.120.10.30">
    <property type="entry name" value="TolB, C-terminal domain"/>
    <property type="match status" value="1"/>
</dbReference>
<keyword evidence="3" id="KW-0472">Membrane</keyword>
<feature type="transmembrane region" description="Helical" evidence="3">
    <location>
        <begin position="78"/>
        <end position="96"/>
    </location>
</feature>
<keyword evidence="3" id="KW-1133">Transmembrane helix</keyword>
<sequence length="99" mass="11282">MRVRELNDHQKASVIDVREVNENNQFHHPTDLAFDSNGNLYVSDACNHCVQFFALINNRLCQASSTTTVKISTVSFSIYRLSIALSLILIITWILMKLL</sequence>
<evidence type="ECO:0000256" key="1">
    <source>
        <dbReference type="ARBA" id="ARBA00022737"/>
    </source>
</evidence>
<protein>
    <recommendedName>
        <fullName evidence="7">NHL repeat-containing protein 2</fullName>
    </recommendedName>
</protein>
<keyword evidence="3" id="KW-0812">Transmembrane</keyword>
<dbReference type="Proteomes" id="UP000663854">
    <property type="component" value="Unassembled WGS sequence"/>
</dbReference>